<comment type="caution">
    <text evidence="1">The sequence shown here is derived from an EMBL/GenBank/DDBJ whole genome shotgun (WGS) entry which is preliminary data.</text>
</comment>
<sequence>MEWQQLQDRIHQATHGSLKTEERLLFALFPMLNKIASVLDCFKFCSCSLRLEGMFSHEDVKWSWPDILTLIRGLNKILQAMTLNHTETQALSIVKLK</sequence>
<proteinExistence type="predicted"/>
<protein>
    <submittedName>
        <fullName evidence="1">Uncharacterized protein</fullName>
    </submittedName>
</protein>
<accession>A0A5J5DIJ5</accession>
<dbReference type="EMBL" id="VOFY01000005">
    <property type="protein sequence ID" value="KAA8593083.1"/>
    <property type="molecule type" value="Genomic_DNA"/>
</dbReference>
<name>A0A5J5DIJ5_9PERO</name>
<gene>
    <name evidence="1" type="ORF">FQN60_018538</name>
</gene>
<evidence type="ECO:0000313" key="1">
    <source>
        <dbReference type="EMBL" id="KAA8593083.1"/>
    </source>
</evidence>
<dbReference type="Proteomes" id="UP000327493">
    <property type="component" value="Chromosome 5"/>
</dbReference>
<keyword evidence="2" id="KW-1185">Reference proteome</keyword>
<organism evidence="1 2">
    <name type="scientific">Etheostoma spectabile</name>
    <name type="common">orangethroat darter</name>
    <dbReference type="NCBI Taxonomy" id="54343"/>
    <lineage>
        <taxon>Eukaryota</taxon>
        <taxon>Metazoa</taxon>
        <taxon>Chordata</taxon>
        <taxon>Craniata</taxon>
        <taxon>Vertebrata</taxon>
        <taxon>Euteleostomi</taxon>
        <taxon>Actinopterygii</taxon>
        <taxon>Neopterygii</taxon>
        <taxon>Teleostei</taxon>
        <taxon>Neoteleostei</taxon>
        <taxon>Acanthomorphata</taxon>
        <taxon>Eupercaria</taxon>
        <taxon>Perciformes</taxon>
        <taxon>Percoidei</taxon>
        <taxon>Percidae</taxon>
        <taxon>Etheostomatinae</taxon>
        <taxon>Etheostoma</taxon>
    </lineage>
</organism>
<reference evidence="1 2" key="1">
    <citation type="submission" date="2019-08" db="EMBL/GenBank/DDBJ databases">
        <title>A chromosome-level genome assembly, high-density linkage maps, and genome scans reveal the genomic architecture of hybrid incompatibilities underlying speciation via character displacement in darters (Percidae: Etheostominae).</title>
        <authorList>
            <person name="Moran R.L."/>
            <person name="Catchen J.M."/>
            <person name="Fuller R.C."/>
        </authorList>
    </citation>
    <scope>NUCLEOTIDE SEQUENCE [LARGE SCALE GENOMIC DNA]</scope>
    <source>
        <strain evidence="1">EspeVRDwgs_2016</strain>
        <tissue evidence="1">Muscle</tissue>
    </source>
</reference>
<dbReference type="AlphaFoldDB" id="A0A5J5DIJ5"/>
<evidence type="ECO:0000313" key="2">
    <source>
        <dbReference type="Proteomes" id="UP000327493"/>
    </source>
</evidence>